<keyword evidence="2" id="KW-1185">Reference proteome</keyword>
<sequence length="398" mass="44366">MSKENELRTACLPASRKALPNIREPVRKIWTITLGEDCKRRVSRDNSGHARRKVPSRQARGKKLPVGTCSRHNFAAQSRVHPSEMVQHTVIQSRKRKASHNAHPQSSTHQKASSSDFLIVNASMVVSIPPVFSRNPRVGVQEMLDGMLMRYIPSLGGVALSHSNLQFATRSAAILADCPFLVCDVVFDATVWYPKLGMRLVGKINLCSPDHISLLVHRTFNVSIPRHHIPTDKWAFEYGPAENDPEFGSGAQTNLDQEKSDDSGRWLHRLTAEPLGGQDGYIEFTVVGFTVANEMLSLLGSIQPDPFSPLHVPQNKPPQSHSVHADEDEVQTDSLAALGSDIEAEYANDEDTFAYLGWKADEAANKHTKKSKKARLEKETVEEAQKTKTRKKRERKTS</sequence>
<gene>
    <name evidence="1" type="ORF">BDN72DRAFT_509171</name>
</gene>
<dbReference type="EMBL" id="ML208263">
    <property type="protein sequence ID" value="TFK75278.1"/>
    <property type="molecule type" value="Genomic_DNA"/>
</dbReference>
<evidence type="ECO:0000313" key="1">
    <source>
        <dbReference type="EMBL" id="TFK75278.1"/>
    </source>
</evidence>
<dbReference type="Proteomes" id="UP000308600">
    <property type="component" value="Unassembled WGS sequence"/>
</dbReference>
<organism evidence="1 2">
    <name type="scientific">Pluteus cervinus</name>
    <dbReference type="NCBI Taxonomy" id="181527"/>
    <lineage>
        <taxon>Eukaryota</taxon>
        <taxon>Fungi</taxon>
        <taxon>Dikarya</taxon>
        <taxon>Basidiomycota</taxon>
        <taxon>Agaricomycotina</taxon>
        <taxon>Agaricomycetes</taxon>
        <taxon>Agaricomycetidae</taxon>
        <taxon>Agaricales</taxon>
        <taxon>Pluteineae</taxon>
        <taxon>Pluteaceae</taxon>
        <taxon>Pluteus</taxon>
    </lineage>
</organism>
<accession>A0ACD3BAC1</accession>
<proteinExistence type="predicted"/>
<protein>
    <submittedName>
        <fullName evidence="1">Uncharacterized protein</fullName>
    </submittedName>
</protein>
<name>A0ACD3BAC1_9AGAR</name>
<reference evidence="1 2" key="1">
    <citation type="journal article" date="2019" name="Nat. Ecol. Evol.">
        <title>Megaphylogeny resolves global patterns of mushroom evolution.</title>
        <authorList>
            <person name="Varga T."/>
            <person name="Krizsan K."/>
            <person name="Foldi C."/>
            <person name="Dima B."/>
            <person name="Sanchez-Garcia M."/>
            <person name="Sanchez-Ramirez S."/>
            <person name="Szollosi G.J."/>
            <person name="Szarkandi J.G."/>
            <person name="Papp V."/>
            <person name="Albert L."/>
            <person name="Andreopoulos W."/>
            <person name="Angelini C."/>
            <person name="Antonin V."/>
            <person name="Barry K.W."/>
            <person name="Bougher N.L."/>
            <person name="Buchanan P."/>
            <person name="Buyck B."/>
            <person name="Bense V."/>
            <person name="Catcheside P."/>
            <person name="Chovatia M."/>
            <person name="Cooper J."/>
            <person name="Damon W."/>
            <person name="Desjardin D."/>
            <person name="Finy P."/>
            <person name="Geml J."/>
            <person name="Haridas S."/>
            <person name="Hughes K."/>
            <person name="Justo A."/>
            <person name="Karasinski D."/>
            <person name="Kautmanova I."/>
            <person name="Kiss B."/>
            <person name="Kocsube S."/>
            <person name="Kotiranta H."/>
            <person name="LaButti K.M."/>
            <person name="Lechner B.E."/>
            <person name="Liimatainen K."/>
            <person name="Lipzen A."/>
            <person name="Lukacs Z."/>
            <person name="Mihaltcheva S."/>
            <person name="Morgado L.N."/>
            <person name="Niskanen T."/>
            <person name="Noordeloos M.E."/>
            <person name="Ohm R.A."/>
            <person name="Ortiz-Santana B."/>
            <person name="Ovrebo C."/>
            <person name="Racz N."/>
            <person name="Riley R."/>
            <person name="Savchenko A."/>
            <person name="Shiryaev A."/>
            <person name="Soop K."/>
            <person name="Spirin V."/>
            <person name="Szebenyi C."/>
            <person name="Tomsovsky M."/>
            <person name="Tulloss R.E."/>
            <person name="Uehling J."/>
            <person name="Grigoriev I.V."/>
            <person name="Vagvolgyi C."/>
            <person name="Papp T."/>
            <person name="Martin F.M."/>
            <person name="Miettinen O."/>
            <person name="Hibbett D.S."/>
            <person name="Nagy L.G."/>
        </authorList>
    </citation>
    <scope>NUCLEOTIDE SEQUENCE [LARGE SCALE GENOMIC DNA]</scope>
    <source>
        <strain evidence="1 2">NL-1719</strain>
    </source>
</reference>
<evidence type="ECO:0000313" key="2">
    <source>
        <dbReference type="Proteomes" id="UP000308600"/>
    </source>
</evidence>